<dbReference type="PROSITE" id="PS01317">
    <property type="entry name" value="SSRP"/>
    <property type="match status" value="1"/>
</dbReference>
<dbReference type="HAMAP" id="MF_00023">
    <property type="entry name" value="SmpB"/>
    <property type="match status" value="1"/>
</dbReference>
<dbReference type="PATRIC" id="fig|1635277.3.peg.1756"/>
<dbReference type="GO" id="GO:0005829">
    <property type="term" value="C:cytosol"/>
    <property type="evidence" value="ECO:0007669"/>
    <property type="project" value="TreeGrafter"/>
</dbReference>
<gene>
    <name evidence="3" type="primary">smpB</name>
    <name evidence="4" type="ORF">XE03_1263</name>
</gene>
<dbReference type="GO" id="GO:0070929">
    <property type="term" value="P:trans-translation"/>
    <property type="evidence" value="ECO:0007669"/>
    <property type="project" value="UniProtKB-UniRule"/>
</dbReference>
<keyword evidence="2 3" id="KW-0694">RNA-binding</keyword>
<comment type="function">
    <text evidence="3">Required for rescue of stalled ribosomes mediated by trans-translation. Binds to transfer-messenger RNA (tmRNA), required for stable association of tmRNA with ribosomes. tmRNA and SmpB together mimic tRNA shape, replacing the anticodon stem-loop with SmpB. tmRNA is encoded by the ssrA gene; the 2 termini fold to resemble tRNA(Ala) and it encodes a 'tag peptide', a short internal open reading frame. During trans-translation Ala-aminoacylated tmRNA acts like a tRNA, entering the A-site of stalled ribosomes, displacing the stalled mRNA. The ribosome then switches to translate the ORF on the tmRNA; the nascent peptide is terminated with the 'tag peptide' encoded by the tmRNA and targeted for degradation. The ribosome is freed to recommence translation, which seems to be the essential function of trans-translation.</text>
</comment>
<dbReference type="PANTHER" id="PTHR30308">
    <property type="entry name" value="TMRNA-BINDING COMPONENT OF TRANS-TRANSLATION TAGGING COMPLEX"/>
    <property type="match status" value="1"/>
</dbReference>
<accession>A0A101I2Q3</accession>
<evidence type="ECO:0000313" key="5">
    <source>
        <dbReference type="Proteomes" id="UP000053467"/>
    </source>
</evidence>
<dbReference type="NCBIfam" id="NF003843">
    <property type="entry name" value="PRK05422.1"/>
    <property type="match status" value="1"/>
</dbReference>
<sequence length="151" mass="18216">MKILQKNKKLYFDYEVLEDFEAGIVLKGDEVKSIRRGAFSIKEAYCKIDKERLEIFLYDMTIDKNPYGTHTTIEPRRKRKLLLHKNQIKRLLRKIEEKGLTLKPVEVYLNDRNLVKIKISLCKGKKMYDKKESIKRKDYEREVSRDLKNYR</sequence>
<dbReference type="SUPFAM" id="SSF74982">
    <property type="entry name" value="Small protein B (SmpB)"/>
    <property type="match status" value="1"/>
</dbReference>
<evidence type="ECO:0000256" key="1">
    <source>
        <dbReference type="ARBA" id="ARBA00022490"/>
    </source>
</evidence>
<organism evidence="4 5">
    <name type="scientific">candidate division TA06 bacterium 34_109</name>
    <dbReference type="NCBI Taxonomy" id="1635277"/>
    <lineage>
        <taxon>Bacteria</taxon>
        <taxon>Bacteria division TA06</taxon>
    </lineage>
</organism>
<dbReference type="InterPro" id="IPR000037">
    <property type="entry name" value="SsrA-bd_prot"/>
</dbReference>
<evidence type="ECO:0000256" key="3">
    <source>
        <dbReference type="HAMAP-Rule" id="MF_00023"/>
    </source>
</evidence>
<proteinExistence type="inferred from homology"/>
<dbReference type="EMBL" id="LGGX01000012">
    <property type="protein sequence ID" value="KUK86775.1"/>
    <property type="molecule type" value="Genomic_DNA"/>
</dbReference>
<dbReference type="Gene3D" id="2.40.280.10">
    <property type="match status" value="1"/>
</dbReference>
<reference evidence="5" key="1">
    <citation type="journal article" date="2015" name="MBio">
        <title>Genome-Resolved Metagenomic Analysis Reveals Roles for Candidate Phyla and Other Microbial Community Members in Biogeochemical Transformations in Oil Reservoirs.</title>
        <authorList>
            <person name="Hu P."/>
            <person name="Tom L."/>
            <person name="Singh A."/>
            <person name="Thomas B.C."/>
            <person name="Baker B.J."/>
            <person name="Piceno Y.M."/>
            <person name="Andersen G.L."/>
            <person name="Banfield J.F."/>
        </authorList>
    </citation>
    <scope>NUCLEOTIDE SEQUENCE [LARGE SCALE GENOMIC DNA]</scope>
</reference>
<keyword evidence="1 3" id="KW-0963">Cytoplasm</keyword>
<dbReference type="PANTHER" id="PTHR30308:SF2">
    <property type="entry name" value="SSRA-BINDING PROTEIN"/>
    <property type="match status" value="1"/>
</dbReference>
<dbReference type="InterPro" id="IPR020081">
    <property type="entry name" value="SsrA-bd_prot_CS"/>
</dbReference>
<dbReference type="NCBIfam" id="TIGR00086">
    <property type="entry name" value="smpB"/>
    <property type="match status" value="1"/>
</dbReference>
<protein>
    <recommendedName>
        <fullName evidence="3">SsrA-binding protein</fullName>
    </recommendedName>
    <alternativeName>
        <fullName evidence="3">Small protein B</fullName>
    </alternativeName>
</protein>
<dbReference type="GO" id="GO:0070930">
    <property type="term" value="P:trans-translation-dependent protein tagging"/>
    <property type="evidence" value="ECO:0007669"/>
    <property type="project" value="TreeGrafter"/>
</dbReference>
<name>A0A101I2Q3_UNCT6</name>
<dbReference type="InterPro" id="IPR023620">
    <property type="entry name" value="SmpB"/>
</dbReference>
<dbReference type="AlphaFoldDB" id="A0A101I2Q3"/>
<evidence type="ECO:0000256" key="2">
    <source>
        <dbReference type="ARBA" id="ARBA00022884"/>
    </source>
</evidence>
<dbReference type="GO" id="GO:0003723">
    <property type="term" value="F:RNA binding"/>
    <property type="evidence" value="ECO:0007669"/>
    <property type="project" value="UniProtKB-UniRule"/>
</dbReference>
<dbReference type="Pfam" id="PF01668">
    <property type="entry name" value="SmpB"/>
    <property type="match status" value="1"/>
</dbReference>
<comment type="similarity">
    <text evidence="3">Belongs to the SmpB family.</text>
</comment>
<comment type="caution">
    <text evidence="4">The sequence shown here is derived from an EMBL/GenBank/DDBJ whole genome shotgun (WGS) entry which is preliminary data.</text>
</comment>
<comment type="subcellular location">
    <subcellularLocation>
        <location evidence="3">Cytoplasm</location>
    </subcellularLocation>
    <text evidence="3">The tmRNA-SmpB complex associates with stalled 70S ribosomes.</text>
</comment>
<dbReference type="CDD" id="cd09294">
    <property type="entry name" value="SmpB"/>
    <property type="match status" value="1"/>
</dbReference>
<evidence type="ECO:0000313" key="4">
    <source>
        <dbReference type="EMBL" id="KUK86775.1"/>
    </source>
</evidence>
<dbReference type="Proteomes" id="UP000053467">
    <property type="component" value="Unassembled WGS sequence"/>
</dbReference>